<name>A0AAF0X5C9_DAUCS</name>
<dbReference type="Gene3D" id="3.20.80.10">
    <property type="entry name" value="Regulatory factor, effector binding domain"/>
    <property type="match status" value="1"/>
</dbReference>
<dbReference type="AlphaFoldDB" id="A0AAF0X5C9"/>
<dbReference type="Pfam" id="PF04832">
    <property type="entry name" value="SOUL"/>
    <property type="match status" value="1"/>
</dbReference>
<reference evidence="2" key="2">
    <citation type="submission" date="2022-03" db="EMBL/GenBank/DDBJ databases">
        <title>Draft title - Genomic analysis of global carrot germplasm unveils the trajectory of domestication and the origin of high carotenoid orange carrot.</title>
        <authorList>
            <person name="Iorizzo M."/>
            <person name="Ellison S."/>
            <person name="Senalik D."/>
            <person name="Macko-Podgorni A."/>
            <person name="Grzebelus D."/>
            <person name="Bostan H."/>
            <person name="Rolling W."/>
            <person name="Curaba J."/>
            <person name="Simon P."/>
        </authorList>
    </citation>
    <scope>NUCLEOTIDE SEQUENCE</scope>
    <source>
        <tissue evidence="2">Leaf</tissue>
    </source>
</reference>
<organism evidence="2 3">
    <name type="scientific">Daucus carota subsp. sativus</name>
    <name type="common">Carrot</name>
    <dbReference type="NCBI Taxonomy" id="79200"/>
    <lineage>
        <taxon>Eukaryota</taxon>
        <taxon>Viridiplantae</taxon>
        <taxon>Streptophyta</taxon>
        <taxon>Embryophyta</taxon>
        <taxon>Tracheophyta</taxon>
        <taxon>Spermatophyta</taxon>
        <taxon>Magnoliopsida</taxon>
        <taxon>eudicotyledons</taxon>
        <taxon>Gunneridae</taxon>
        <taxon>Pentapetalae</taxon>
        <taxon>asterids</taxon>
        <taxon>campanulids</taxon>
        <taxon>Apiales</taxon>
        <taxon>Apiaceae</taxon>
        <taxon>Apioideae</taxon>
        <taxon>Scandiceae</taxon>
        <taxon>Daucinae</taxon>
        <taxon>Daucus</taxon>
        <taxon>Daucus sect. Daucus</taxon>
    </lineage>
</organism>
<protein>
    <submittedName>
        <fullName evidence="2">Uncharacterized protein</fullName>
    </submittedName>
</protein>
<accession>A0AAF0X5C9</accession>
<dbReference type="Proteomes" id="UP000077755">
    <property type="component" value="Chromosome 5"/>
</dbReference>
<dbReference type="EMBL" id="CP093347">
    <property type="protein sequence ID" value="WOH00609.1"/>
    <property type="molecule type" value="Genomic_DNA"/>
</dbReference>
<keyword evidence="3" id="KW-1185">Reference proteome</keyword>
<comment type="similarity">
    <text evidence="1">Belongs to the HEBP family.</text>
</comment>
<dbReference type="InterPro" id="IPR006917">
    <property type="entry name" value="SOUL_heme-bd"/>
</dbReference>
<sequence length="100" mass="11298">MSFVMPSKYGSSLPFPKDPSVAIKEVPSKIVAVAAFLDLNLTQDLRLGLENLDSALQVAWAVLKKKGKDLVLRYFVGSMWNPLNVWILWDPPMTWQVTHQ</sequence>
<gene>
    <name evidence="2" type="ORF">DCAR_0519977</name>
</gene>
<dbReference type="SUPFAM" id="SSF55136">
    <property type="entry name" value="Probable bacterial effector-binding domain"/>
    <property type="match status" value="1"/>
</dbReference>
<evidence type="ECO:0000256" key="1">
    <source>
        <dbReference type="ARBA" id="ARBA00009817"/>
    </source>
</evidence>
<evidence type="ECO:0000313" key="2">
    <source>
        <dbReference type="EMBL" id="WOH00609.1"/>
    </source>
</evidence>
<dbReference type="InterPro" id="IPR011256">
    <property type="entry name" value="Reg_factor_effector_dom_sf"/>
</dbReference>
<proteinExistence type="inferred from homology"/>
<reference evidence="2" key="1">
    <citation type="journal article" date="2016" name="Nat. Genet.">
        <title>A high-quality carrot genome assembly provides new insights into carotenoid accumulation and asterid genome evolution.</title>
        <authorList>
            <person name="Iorizzo M."/>
            <person name="Ellison S."/>
            <person name="Senalik D."/>
            <person name="Zeng P."/>
            <person name="Satapoomin P."/>
            <person name="Huang J."/>
            <person name="Bowman M."/>
            <person name="Iovene M."/>
            <person name="Sanseverino W."/>
            <person name="Cavagnaro P."/>
            <person name="Yildiz M."/>
            <person name="Macko-Podgorni A."/>
            <person name="Moranska E."/>
            <person name="Grzebelus E."/>
            <person name="Grzebelus D."/>
            <person name="Ashrafi H."/>
            <person name="Zheng Z."/>
            <person name="Cheng S."/>
            <person name="Spooner D."/>
            <person name="Van Deynze A."/>
            <person name="Simon P."/>
        </authorList>
    </citation>
    <scope>NUCLEOTIDE SEQUENCE</scope>
    <source>
        <tissue evidence="2">Leaf</tissue>
    </source>
</reference>
<evidence type="ECO:0000313" key="3">
    <source>
        <dbReference type="Proteomes" id="UP000077755"/>
    </source>
</evidence>